<evidence type="ECO:0000313" key="1">
    <source>
        <dbReference type="EMBL" id="KAH7918045.1"/>
    </source>
</evidence>
<dbReference type="Proteomes" id="UP000790709">
    <property type="component" value="Unassembled WGS sequence"/>
</dbReference>
<accession>A0ACB8AWZ8</accession>
<reference evidence="1" key="1">
    <citation type="journal article" date="2021" name="New Phytol.">
        <title>Evolutionary innovations through gain and loss of genes in the ectomycorrhizal Boletales.</title>
        <authorList>
            <person name="Wu G."/>
            <person name="Miyauchi S."/>
            <person name="Morin E."/>
            <person name="Kuo A."/>
            <person name="Drula E."/>
            <person name="Varga T."/>
            <person name="Kohler A."/>
            <person name="Feng B."/>
            <person name="Cao Y."/>
            <person name="Lipzen A."/>
            <person name="Daum C."/>
            <person name="Hundley H."/>
            <person name="Pangilinan J."/>
            <person name="Johnson J."/>
            <person name="Barry K."/>
            <person name="LaButti K."/>
            <person name="Ng V."/>
            <person name="Ahrendt S."/>
            <person name="Min B."/>
            <person name="Choi I.G."/>
            <person name="Park H."/>
            <person name="Plett J.M."/>
            <person name="Magnuson J."/>
            <person name="Spatafora J.W."/>
            <person name="Nagy L.G."/>
            <person name="Henrissat B."/>
            <person name="Grigoriev I.V."/>
            <person name="Yang Z.L."/>
            <person name="Xu J."/>
            <person name="Martin F.M."/>
        </authorList>
    </citation>
    <scope>NUCLEOTIDE SEQUENCE</scope>
    <source>
        <strain evidence="1">KUC20120723A-06</strain>
    </source>
</reference>
<feature type="non-terminal residue" evidence="1">
    <location>
        <position position="1"/>
    </location>
</feature>
<keyword evidence="2" id="KW-1185">Reference proteome</keyword>
<evidence type="ECO:0000313" key="2">
    <source>
        <dbReference type="Proteomes" id="UP000790709"/>
    </source>
</evidence>
<organism evidence="1 2">
    <name type="scientific">Leucogyrophana mollusca</name>
    <dbReference type="NCBI Taxonomy" id="85980"/>
    <lineage>
        <taxon>Eukaryota</taxon>
        <taxon>Fungi</taxon>
        <taxon>Dikarya</taxon>
        <taxon>Basidiomycota</taxon>
        <taxon>Agaricomycotina</taxon>
        <taxon>Agaricomycetes</taxon>
        <taxon>Agaricomycetidae</taxon>
        <taxon>Boletales</taxon>
        <taxon>Boletales incertae sedis</taxon>
        <taxon>Leucogyrophana</taxon>
    </lineage>
</organism>
<protein>
    <submittedName>
        <fullName evidence="1">Uncharacterized protein</fullName>
    </submittedName>
</protein>
<gene>
    <name evidence="1" type="ORF">BV22DRAFT_1187225</name>
</gene>
<dbReference type="EMBL" id="MU266868">
    <property type="protein sequence ID" value="KAH7918045.1"/>
    <property type="molecule type" value="Genomic_DNA"/>
</dbReference>
<name>A0ACB8AWZ8_9AGAM</name>
<proteinExistence type="predicted"/>
<comment type="caution">
    <text evidence="1">The sequence shown here is derived from an EMBL/GenBank/DDBJ whole genome shotgun (WGS) entry which is preliminary data.</text>
</comment>
<sequence length="138" mass="15540">SFQGLLYGTLCLAPILVTVPLDDGISELRTIQDLNVDLWVSQKPRNAFTSQRGHLMKTFNTIPGLNSVPLDYGYSLFAENILSYPPYNILANKMAPAKDDEIPYEGNILAIKHAPFKPSEVKNMNDKDIYLLDTILRR</sequence>